<reference evidence="1 2" key="1">
    <citation type="submission" date="2015-05" db="EMBL/GenBank/DDBJ databases">
        <title>Genome assembly of Archangium gephyra DSM 2261.</title>
        <authorList>
            <person name="Sharma G."/>
            <person name="Subramanian S."/>
        </authorList>
    </citation>
    <scope>NUCLEOTIDE SEQUENCE [LARGE SCALE GENOMIC DNA]</scope>
    <source>
        <strain evidence="1 2">DSM 2261</strain>
    </source>
</reference>
<evidence type="ECO:0000313" key="1">
    <source>
        <dbReference type="EMBL" id="AKJ01916.1"/>
    </source>
</evidence>
<sequence length="68" mass="7760">MDYFKPEDGLPKKVGTYRAVHGMRIDPTKVEGARIFRPWGWLVALIVSQDIKEALEQDQITGAKFIEV</sequence>
<protein>
    <submittedName>
        <fullName evidence="1">Uncharacterized protein</fullName>
    </submittedName>
</protein>
<dbReference type="EMBL" id="CP011509">
    <property type="protein sequence ID" value="AKJ01916.1"/>
    <property type="molecule type" value="Genomic_DNA"/>
</dbReference>
<evidence type="ECO:0000313" key="2">
    <source>
        <dbReference type="Proteomes" id="UP000035579"/>
    </source>
</evidence>
<dbReference type="AlphaFoldDB" id="A0AAC8Q6K8"/>
<name>A0AAC8Q6K8_9BACT</name>
<dbReference type="KEGG" id="age:AA314_03542"/>
<proteinExistence type="predicted"/>
<organism evidence="1 2">
    <name type="scientific">Archangium gephyra</name>
    <dbReference type="NCBI Taxonomy" id="48"/>
    <lineage>
        <taxon>Bacteria</taxon>
        <taxon>Pseudomonadati</taxon>
        <taxon>Myxococcota</taxon>
        <taxon>Myxococcia</taxon>
        <taxon>Myxococcales</taxon>
        <taxon>Cystobacterineae</taxon>
        <taxon>Archangiaceae</taxon>
        <taxon>Archangium</taxon>
    </lineage>
</organism>
<gene>
    <name evidence="1" type="ORF">AA314_03542</name>
</gene>
<dbReference type="Proteomes" id="UP000035579">
    <property type="component" value="Chromosome"/>
</dbReference>
<accession>A0AAC8Q6K8</accession>